<proteinExistence type="predicted"/>
<dbReference type="AlphaFoldDB" id="A0A7K0C260"/>
<evidence type="ECO:0000256" key="2">
    <source>
        <dbReference type="SAM" id="MobiDB-lite"/>
    </source>
</evidence>
<keyword evidence="4" id="KW-1185">Reference proteome</keyword>
<reference evidence="3 4" key="1">
    <citation type="submission" date="2019-10" db="EMBL/GenBank/DDBJ databases">
        <title>Actinomadura rubteroloni sp. nov. and Actinomadura macrotermitis sp. nov., isolated from the gut of fungus growing-termite Macrotermes natalensis.</title>
        <authorList>
            <person name="Benndorf R."/>
            <person name="Martin K."/>
            <person name="Kuefner M."/>
            <person name="De Beer W."/>
            <person name="Kaster A.-K."/>
            <person name="Vollmers J."/>
            <person name="Poulsen M."/>
            <person name="Beemelmanns C."/>
        </authorList>
    </citation>
    <scope>NUCLEOTIDE SEQUENCE [LARGE SCALE GENOMIC DNA]</scope>
    <source>
        <strain evidence="3 4">RB68</strain>
    </source>
</reference>
<name>A0A7K0C260_9ACTN</name>
<dbReference type="Pfam" id="PF13578">
    <property type="entry name" value="Methyltransf_24"/>
    <property type="match status" value="1"/>
</dbReference>
<evidence type="ECO:0000313" key="3">
    <source>
        <dbReference type="EMBL" id="MQY07519.1"/>
    </source>
</evidence>
<sequence>MSAAPTDRQETTTVSEPAQPAPPTTPDDVEGWFTALDQHLFTWFLDRQERLDQQGDLLELGVYLGRSAVLLGRHLRGGERFTVCDLFGSPAPDDANDREVARAYPELTRAAFERNYLAFHERLPVVVQAPTSVITDYVRPDGCRFAHVDASRLHRHVIADLAAARSALQADGIVVCDVRGPAHAPGIASAVWAAVDSDDLNPVCVTDQKLYGTWGDPEPLRAELLEHLAAEGVRHRVEEIDEHPVIRVSEPALELEHGDGGDETERELARLKARLDAYRREVARLEGELRSRKRQVRAIRRSHSYRMGRVLTATPRAVRRITGGS</sequence>
<evidence type="ECO:0000256" key="1">
    <source>
        <dbReference type="SAM" id="Coils"/>
    </source>
</evidence>
<gene>
    <name evidence="3" type="ORF">ACRB68_56200</name>
</gene>
<comment type="caution">
    <text evidence="3">The sequence shown here is derived from an EMBL/GenBank/DDBJ whole genome shotgun (WGS) entry which is preliminary data.</text>
</comment>
<organism evidence="3 4">
    <name type="scientific">Actinomadura macrotermitis</name>
    <dbReference type="NCBI Taxonomy" id="2585200"/>
    <lineage>
        <taxon>Bacteria</taxon>
        <taxon>Bacillati</taxon>
        <taxon>Actinomycetota</taxon>
        <taxon>Actinomycetes</taxon>
        <taxon>Streptosporangiales</taxon>
        <taxon>Thermomonosporaceae</taxon>
        <taxon>Actinomadura</taxon>
    </lineage>
</organism>
<feature type="region of interest" description="Disordered" evidence="2">
    <location>
        <begin position="1"/>
        <end position="29"/>
    </location>
</feature>
<feature type="coiled-coil region" evidence="1">
    <location>
        <begin position="261"/>
        <end position="295"/>
    </location>
</feature>
<protein>
    <recommendedName>
        <fullName evidence="5">Methyltransferase</fullName>
    </recommendedName>
</protein>
<keyword evidence="1" id="KW-0175">Coiled coil</keyword>
<dbReference type="InterPro" id="IPR029063">
    <property type="entry name" value="SAM-dependent_MTases_sf"/>
</dbReference>
<dbReference type="OrthoDB" id="3346627at2"/>
<dbReference type="Gene3D" id="3.40.50.150">
    <property type="entry name" value="Vaccinia Virus protein VP39"/>
    <property type="match status" value="1"/>
</dbReference>
<accession>A0A7K0C260</accession>
<dbReference type="Proteomes" id="UP000487268">
    <property type="component" value="Unassembled WGS sequence"/>
</dbReference>
<dbReference type="EMBL" id="WEGH01000003">
    <property type="protein sequence ID" value="MQY07519.1"/>
    <property type="molecule type" value="Genomic_DNA"/>
</dbReference>
<evidence type="ECO:0000313" key="4">
    <source>
        <dbReference type="Proteomes" id="UP000487268"/>
    </source>
</evidence>
<evidence type="ECO:0008006" key="5">
    <source>
        <dbReference type="Google" id="ProtNLM"/>
    </source>
</evidence>